<gene>
    <name evidence="2" type="ORF">LCGC14_0580140</name>
</gene>
<dbReference type="Gene3D" id="1.10.540.10">
    <property type="entry name" value="Acyl-CoA dehydrogenase/oxidase, N-terminal domain"/>
    <property type="match status" value="1"/>
</dbReference>
<dbReference type="Gene3D" id="2.40.110.10">
    <property type="entry name" value="Butyryl-CoA Dehydrogenase, subunit A, domain 2"/>
    <property type="match status" value="1"/>
</dbReference>
<comment type="caution">
    <text evidence="2">The sequence shown here is derived from an EMBL/GenBank/DDBJ whole genome shotgun (WGS) entry which is preliminary data.</text>
</comment>
<dbReference type="AlphaFoldDB" id="A0A0F9S079"/>
<accession>A0A0F9S079</accession>
<evidence type="ECO:0000259" key="1">
    <source>
        <dbReference type="Pfam" id="PF02771"/>
    </source>
</evidence>
<protein>
    <recommendedName>
        <fullName evidence="1">Acyl-CoA dehydrogenase/oxidase N-terminal domain-containing protein</fullName>
    </recommendedName>
</protein>
<dbReference type="GO" id="GO:0050660">
    <property type="term" value="F:flavin adenine dinucleotide binding"/>
    <property type="evidence" value="ECO:0007669"/>
    <property type="project" value="InterPro"/>
</dbReference>
<feature type="domain" description="Acyl-CoA dehydrogenase/oxidase N-terminal" evidence="1">
    <location>
        <begin position="59"/>
        <end position="146"/>
    </location>
</feature>
<proteinExistence type="predicted"/>
<dbReference type="InterPro" id="IPR046373">
    <property type="entry name" value="Acyl-CoA_Oxase/DH_mid-dom_sf"/>
</dbReference>
<dbReference type="EMBL" id="LAZR01000876">
    <property type="protein sequence ID" value="KKN55637.1"/>
    <property type="molecule type" value="Genomic_DNA"/>
</dbReference>
<dbReference type="GO" id="GO:0003995">
    <property type="term" value="F:acyl-CoA dehydrogenase activity"/>
    <property type="evidence" value="ECO:0007669"/>
    <property type="project" value="TreeGrafter"/>
</dbReference>
<dbReference type="InterPro" id="IPR013786">
    <property type="entry name" value="AcylCoA_DH/ox_N"/>
</dbReference>
<dbReference type="PANTHER" id="PTHR43884:SF12">
    <property type="entry name" value="ISOVALERYL-COA DEHYDROGENASE, MITOCHONDRIAL-RELATED"/>
    <property type="match status" value="1"/>
</dbReference>
<feature type="non-terminal residue" evidence="2">
    <location>
        <position position="261"/>
    </location>
</feature>
<dbReference type="InterPro" id="IPR009100">
    <property type="entry name" value="AcylCoA_DH/oxidase_NM_dom_sf"/>
</dbReference>
<dbReference type="InterPro" id="IPR037069">
    <property type="entry name" value="AcylCoA_DH/ox_N_sf"/>
</dbReference>
<evidence type="ECO:0000313" key="2">
    <source>
        <dbReference type="EMBL" id="KKN55637.1"/>
    </source>
</evidence>
<name>A0A0F9S079_9ZZZZ</name>
<dbReference type="PANTHER" id="PTHR43884">
    <property type="entry name" value="ACYL-COA DEHYDROGENASE"/>
    <property type="match status" value="1"/>
</dbReference>
<reference evidence="2" key="1">
    <citation type="journal article" date="2015" name="Nature">
        <title>Complex archaea that bridge the gap between prokaryotes and eukaryotes.</title>
        <authorList>
            <person name="Spang A."/>
            <person name="Saw J.H."/>
            <person name="Jorgensen S.L."/>
            <person name="Zaremba-Niedzwiedzka K."/>
            <person name="Martijn J."/>
            <person name="Lind A.E."/>
            <person name="van Eijk R."/>
            <person name="Schleper C."/>
            <person name="Guy L."/>
            <person name="Ettema T.J."/>
        </authorList>
    </citation>
    <scope>NUCLEOTIDE SEQUENCE</scope>
</reference>
<dbReference type="Pfam" id="PF02771">
    <property type="entry name" value="Acyl-CoA_dh_N"/>
    <property type="match status" value="1"/>
</dbReference>
<organism evidence="2">
    <name type="scientific">marine sediment metagenome</name>
    <dbReference type="NCBI Taxonomy" id="412755"/>
    <lineage>
        <taxon>unclassified sequences</taxon>
        <taxon>metagenomes</taxon>
        <taxon>ecological metagenomes</taxon>
    </lineage>
</organism>
<dbReference type="SUPFAM" id="SSF56645">
    <property type="entry name" value="Acyl-CoA dehydrogenase NM domain-like"/>
    <property type="match status" value="1"/>
</dbReference>
<sequence>MVLSNFDSLCDRYTNMRVTFKFNLSIHFYEFKQYDIMNTILDMKHTKVTYEMPNCYADFDGKFPFEGIELLKSLELTTVNVPLRFGGKGLGGNTGNRQVLEVLKEVGSYDLSLGRIYEGHINALLLIERFGDGNQKERYFEEAVNGKIFGVWNSEMPTEPLTFNDLNGVFELSGAKVFCSGASNIDRPIVTAEGEKGTRMVIIDMDELRLNEDYTYWRPMGMKSSVSCRFDFSGVNFDQKQILGGPYDYVNEPDFTSGAAR</sequence>